<dbReference type="PANTHER" id="PTHR10543">
    <property type="entry name" value="BETA-CAROTENE DIOXYGENASE"/>
    <property type="match status" value="1"/>
</dbReference>
<comment type="similarity">
    <text evidence="2">Belongs to the carotenoid oxygenase family.</text>
</comment>
<keyword evidence="7" id="KW-1185">Reference proteome</keyword>
<dbReference type="InterPro" id="IPR004294">
    <property type="entry name" value="Carotenoid_Oase"/>
</dbReference>
<protein>
    <submittedName>
        <fullName evidence="6">15'-oxygenase (ACO) (8'-apo-beta-carotenal 15)</fullName>
    </submittedName>
</protein>
<proteinExistence type="inferred from homology"/>
<reference evidence="6 7" key="1">
    <citation type="submission" date="2024-02" db="EMBL/GenBank/DDBJ databases">
        <authorList>
            <person name="Chen Y."/>
            <person name="Shah S."/>
            <person name="Dougan E. K."/>
            <person name="Thang M."/>
            <person name="Chan C."/>
        </authorList>
    </citation>
    <scope>NUCLEOTIDE SEQUENCE [LARGE SCALE GENOMIC DNA]</scope>
</reference>
<evidence type="ECO:0000256" key="5">
    <source>
        <dbReference type="ARBA" id="ARBA00023004"/>
    </source>
</evidence>
<comment type="caution">
    <text evidence="6">The sequence shown here is derived from an EMBL/GenBank/DDBJ whole genome shotgun (WGS) entry which is preliminary data.</text>
</comment>
<name>A0ABP0HF43_9DINO</name>
<keyword evidence="3" id="KW-0479">Metal-binding</keyword>
<evidence type="ECO:0000256" key="3">
    <source>
        <dbReference type="ARBA" id="ARBA00022723"/>
    </source>
</evidence>
<sequence>MGDRSAKSRPGDREGWEVAEADFEAWKVTVADEGVPRRELAPSWGSVPASVVGRFLRNGPAKFERGETKMRLLDGDGMIFMVEFCPDGRVFASGRFVETPMFQEERAAKASLFRGAFGTPSTRTLDNFGIPKFKNVANTHTLLHGGRLFALWEGGLPCEMEPGSLETIGLSTIEGAVKRGESFSAHPCADMLSGNLVNVGSNPARNARNVVDKDHLIVWEFDPALKILSKQLVPLELPFTFMHDFCITANFVVFLQCPLKQSFWKVVAGYGVGSAISDSGGRDAFVYVVRRQQTGKCDGSKGRPEMAVFRTHRLFSYHTVNAFERDDGQLVFDILSSRQYRSLDEASDSRPLAREPFAAVGPDQSYDVRMERLVMDPSLVAPCVVEMPIHELTERRVLLGEPLQRELGLEMPALHPAYYSVRHRFVYAVHMQGVVHGVNRAWSGVLKFDCDTGTHKSWFADERRTLICEPRFVPSLEQASEDDGHLLFLAFDPTTRTSSMHILNALDMTLTCVIPLQALAKRSGIARREADR</sequence>
<organism evidence="6 7">
    <name type="scientific">Durusdinium trenchii</name>
    <dbReference type="NCBI Taxonomy" id="1381693"/>
    <lineage>
        <taxon>Eukaryota</taxon>
        <taxon>Sar</taxon>
        <taxon>Alveolata</taxon>
        <taxon>Dinophyceae</taxon>
        <taxon>Suessiales</taxon>
        <taxon>Symbiodiniaceae</taxon>
        <taxon>Durusdinium</taxon>
    </lineage>
</organism>
<keyword evidence="4" id="KW-0560">Oxidoreductase</keyword>
<dbReference type="EMBL" id="CAXAMM010000774">
    <property type="protein sequence ID" value="CAK8988831.1"/>
    <property type="molecule type" value="Genomic_DNA"/>
</dbReference>
<dbReference type="PANTHER" id="PTHR10543:SF89">
    <property type="entry name" value="CAROTENOID 9,10(9',10')-CLEAVAGE DIOXYGENASE 1"/>
    <property type="match status" value="1"/>
</dbReference>
<evidence type="ECO:0000256" key="2">
    <source>
        <dbReference type="ARBA" id="ARBA00006787"/>
    </source>
</evidence>
<accession>A0ABP0HF43</accession>
<gene>
    <name evidence="6" type="ORF">SCF082_LOCUS1545</name>
</gene>
<dbReference type="Pfam" id="PF03055">
    <property type="entry name" value="RPE65"/>
    <property type="match status" value="1"/>
</dbReference>
<comment type="cofactor">
    <cofactor evidence="1">
        <name>Fe(2+)</name>
        <dbReference type="ChEBI" id="CHEBI:29033"/>
    </cofactor>
</comment>
<evidence type="ECO:0000256" key="1">
    <source>
        <dbReference type="ARBA" id="ARBA00001954"/>
    </source>
</evidence>
<dbReference type="Proteomes" id="UP001642464">
    <property type="component" value="Unassembled WGS sequence"/>
</dbReference>
<feature type="non-terminal residue" evidence="6">
    <location>
        <position position="532"/>
    </location>
</feature>
<evidence type="ECO:0000313" key="7">
    <source>
        <dbReference type="Proteomes" id="UP001642464"/>
    </source>
</evidence>
<evidence type="ECO:0000256" key="4">
    <source>
        <dbReference type="ARBA" id="ARBA00023002"/>
    </source>
</evidence>
<keyword evidence="5" id="KW-0408">Iron</keyword>
<evidence type="ECO:0000313" key="6">
    <source>
        <dbReference type="EMBL" id="CAK8988831.1"/>
    </source>
</evidence>